<accession>A0A644YK92</accession>
<dbReference type="AlphaFoldDB" id="A0A644YK92"/>
<dbReference type="Pfam" id="PF18871">
    <property type="entry name" value="HEPN_Toprim_N"/>
    <property type="match status" value="1"/>
</dbReference>
<dbReference type="EMBL" id="VSSQ01005379">
    <property type="protein sequence ID" value="MPM28916.1"/>
    <property type="molecule type" value="Genomic_DNA"/>
</dbReference>
<comment type="caution">
    <text evidence="2">The sequence shown here is derived from an EMBL/GenBank/DDBJ whole genome shotgun (WGS) entry which is preliminary data.</text>
</comment>
<gene>
    <name evidence="2" type="ORF">SDC9_75454</name>
</gene>
<organism evidence="2">
    <name type="scientific">bioreactor metagenome</name>
    <dbReference type="NCBI Taxonomy" id="1076179"/>
    <lineage>
        <taxon>unclassified sequences</taxon>
        <taxon>metagenomes</taxon>
        <taxon>ecological metagenomes</taxon>
    </lineage>
</organism>
<sequence length="401" mass="46171">MEIDWGKNSTVNNHSVLFQRCDLKPIPHYVNYDTEEPLIKMKEGFSRKLKYVKPRLDLLGYDLTSIRTQFDELIQDHENHGCTIPLTFDTFYEAFTEVDLSVASTVKYEVEGCDNGYDLGEYVAECVLQIPEINQKLVGEPPEDRFAWKDVINDLSVFLENLNPYITLRILAENPANLDLEVQWNFSDAVESGWISPEDIFNDLAPINRVLIVTEGSSDTFVLKKAIQEMHPEIADFFDFVDMKENYPFTGTGNLYNFCMGLCRINVLNNIMVIFDNDTAGVEKYKQAVLLKKPQSFLVTKLPDHPDFCNMQTVGPQGNTTENINGKAVAIECFLDFDSVPYPPSIRWTEYKKNEKAYQGELENKDDYVRSFKQACLTDSTYNSSKLKYLINHLIKQWITR</sequence>
<name>A0A644YK92_9ZZZZ</name>
<evidence type="ECO:0000259" key="1">
    <source>
        <dbReference type="Pfam" id="PF18871"/>
    </source>
</evidence>
<reference evidence="2" key="1">
    <citation type="submission" date="2019-08" db="EMBL/GenBank/DDBJ databases">
        <authorList>
            <person name="Kucharzyk K."/>
            <person name="Murdoch R.W."/>
            <person name="Higgins S."/>
            <person name="Loffler F."/>
        </authorList>
    </citation>
    <scope>NUCLEOTIDE SEQUENCE</scope>
</reference>
<feature type="domain" description="HEPN/Toprim N-terminal" evidence="1">
    <location>
        <begin position="1"/>
        <end position="202"/>
    </location>
</feature>
<protein>
    <recommendedName>
        <fullName evidence="1">HEPN/Toprim N-terminal domain-containing protein</fullName>
    </recommendedName>
</protein>
<evidence type="ECO:0000313" key="2">
    <source>
        <dbReference type="EMBL" id="MPM28916.1"/>
    </source>
</evidence>
<dbReference type="InterPro" id="IPR041487">
    <property type="entry name" value="HEPN/Toprim-NTD1"/>
</dbReference>
<proteinExistence type="predicted"/>